<sequence>MEENPDVIAVKHMSEAPDVTDPDEILSSPGDPRVARFEKDPAVVVMEWTPDLRGPRPSSSDDDLLGHPGEAIAEHTAKYSEWLGEIQKHLGDARYVIVRGWLPDATTNWDVASIAKFKGAMDQKIQIQDSQMRAEQYHLDGDQEYHKTQTLSEFVEEGISNPSTCGNCLDSPGLRAEVPPFIIDLADCTRAYELTRNENTAELPLCVGKEAIAALPAWLKKRKKSGLKDTRDHCGRCTDIQKMNDQMKEARSAEKERDWDFYESSQPDEGARPRHEIPQPKEVPRKEPTVEDKSKKPLSWIGHVFQKFTNFSAFSVAWDTWRACLWDLFTHAGFFTYVHHDGAGFCTYAFVRCGCKIWGIHRPHVTEKENTLFSVFDIMRKILRPHGHTSYMQYSDLYNVFLMPGDVLIQPPNVIHQVYTPINCVASGGHFFNWFTLHLTELSKAFDHFYCHTATNADHISSFRTHCRMTMSIPILAKSKTFLRRPILALAAMILWPSRYEPDPESSEERPNLAVDDIHRLEVEADHKRALYIIERIMFVHNLTEESIKEELSVGGVDWEKAGEEEIDLSAIVDM</sequence>
<feature type="region of interest" description="Disordered" evidence="1">
    <location>
        <begin position="245"/>
        <end position="291"/>
    </location>
</feature>
<reference evidence="3" key="2">
    <citation type="submission" date="2015-01" db="EMBL/GenBank/DDBJ databases">
        <title>Evolutionary Origins and Diversification of the Mycorrhizal Mutualists.</title>
        <authorList>
            <consortium name="DOE Joint Genome Institute"/>
            <consortium name="Mycorrhizal Genomics Consortium"/>
            <person name="Kohler A."/>
            <person name="Kuo A."/>
            <person name="Nagy L.G."/>
            <person name="Floudas D."/>
            <person name="Copeland A."/>
            <person name="Barry K.W."/>
            <person name="Cichocki N."/>
            <person name="Veneault-Fourrey C."/>
            <person name="LaButti K."/>
            <person name="Lindquist E.A."/>
            <person name="Lipzen A."/>
            <person name="Lundell T."/>
            <person name="Morin E."/>
            <person name="Murat C."/>
            <person name="Riley R."/>
            <person name="Ohm R."/>
            <person name="Sun H."/>
            <person name="Tunlid A."/>
            <person name="Henrissat B."/>
            <person name="Grigoriev I.V."/>
            <person name="Hibbett D.S."/>
            <person name="Martin F."/>
        </authorList>
    </citation>
    <scope>NUCLEOTIDE SEQUENCE [LARGE SCALE GENOMIC DNA]</scope>
    <source>
        <strain evidence="3">F 1598</strain>
    </source>
</reference>
<feature type="region of interest" description="Disordered" evidence="1">
    <location>
        <begin position="12"/>
        <end position="33"/>
    </location>
</feature>
<dbReference type="HOGENOM" id="CLU_546349_0_0_1"/>
<evidence type="ECO:0000313" key="3">
    <source>
        <dbReference type="Proteomes" id="UP000054166"/>
    </source>
</evidence>
<dbReference type="OrthoDB" id="4161428at2759"/>
<gene>
    <name evidence="2" type="ORF">PILCRDRAFT_10277</name>
</gene>
<dbReference type="STRING" id="765440.A0A0C3FIC5"/>
<proteinExistence type="predicted"/>
<protein>
    <recommendedName>
        <fullName evidence="4">JmjC domain-containing protein</fullName>
    </recommendedName>
</protein>
<dbReference type="SUPFAM" id="SSF51197">
    <property type="entry name" value="Clavaminate synthase-like"/>
    <property type="match status" value="1"/>
</dbReference>
<accession>A0A0C3FIC5</accession>
<name>A0A0C3FIC5_PILCF</name>
<reference evidence="2 3" key="1">
    <citation type="submission" date="2014-04" db="EMBL/GenBank/DDBJ databases">
        <authorList>
            <consortium name="DOE Joint Genome Institute"/>
            <person name="Kuo A."/>
            <person name="Tarkka M."/>
            <person name="Buscot F."/>
            <person name="Kohler A."/>
            <person name="Nagy L.G."/>
            <person name="Floudas D."/>
            <person name="Copeland A."/>
            <person name="Barry K.W."/>
            <person name="Cichocki N."/>
            <person name="Veneault-Fourrey C."/>
            <person name="LaButti K."/>
            <person name="Lindquist E.A."/>
            <person name="Lipzen A."/>
            <person name="Lundell T."/>
            <person name="Morin E."/>
            <person name="Murat C."/>
            <person name="Sun H."/>
            <person name="Tunlid A."/>
            <person name="Henrissat B."/>
            <person name="Grigoriev I.V."/>
            <person name="Hibbett D.S."/>
            <person name="Martin F."/>
            <person name="Nordberg H.P."/>
            <person name="Cantor M.N."/>
            <person name="Hua S.X."/>
        </authorList>
    </citation>
    <scope>NUCLEOTIDE SEQUENCE [LARGE SCALE GENOMIC DNA]</scope>
    <source>
        <strain evidence="2 3">F 1598</strain>
    </source>
</reference>
<evidence type="ECO:0000313" key="2">
    <source>
        <dbReference type="EMBL" id="KIM79444.1"/>
    </source>
</evidence>
<dbReference type="Proteomes" id="UP000054166">
    <property type="component" value="Unassembled WGS sequence"/>
</dbReference>
<organism evidence="2 3">
    <name type="scientific">Piloderma croceum (strain F 1598)</name>
    <dbReference type="NCBI Taxonomy" id="765440"/>
    <lineage>
        <taxon>Eukaryota</taxon>
        <taxon>Fungi</taxon>
        <taxon>Dikarya</taxon>
        <taxon>Basidiomycota</taxon>
        <taxon>Agaricomycotina</taxon>
        <taxon>Agaricomycetes</taxon>
        <taxon>Agaricomycetidae</taxon>
        <taxon>Atheliales</taxon>
        <taxon>Atheliaceae</taxon>
        <taxon>Piloderma</taxon>
    </lineage>
</organism>
<dbReference type="AlphaFoldDB" id="A0A0C3FIC5"/>
<evidence type="ECO:0000256" key="1">
    <source>
        <dbReference type="SAM" id="MobiDB-lite"/>
    </source>
</evidence>
<dbReference type="EMBL" id="KN833009">
    <property type="protein sequence ID" value="KIM79444.1"/>
    <property type="molecule type" value="Genomic_DNA"/>
</dbReference>
<feature type="compositionally biased region" description="Basic and acidic residues" evidence="1">
    <location>
        <begin position="269"/>
        <end position="291"/>
    </location>
</feature>
<dbReference type="Gene3D" id="2.60.120.650">
    <property type="entry name" value="Cupin"/>
    <property type="match status" value="1"/>
</dbReference>
<keyword evidence="3" id="KW-1185">Reference proteome</keyword>
<dbReference type="InParanoid" id="A0A0C3FIC5"/>
<evidence type="ECO:0008006" key="4">
    <source>
        <dbReference type="Google" id="ProtNLM"/>
    </source>
</evidence>
<feature type="compositionally biased region" description="Basic and acidic residues" evidence="1">
    <location>
        <begin position="245"/>
        <end position="260"/>
    </location>
</feature>